<dbReference type="InterPro" id="IPR007828">
    <property type="entry name" value="Inositol_oxygenase"/>
</dbReference>
<keyword evidence="6 14" id="KW-0963">Cytoplasm</keyword>
<keyword evidence="16" id="KW-1185">Reference proteome</keyword>
<keyword evidence="9 13" id="KW-0408">Iron</keyword>
<feature type="binding site" evidence="13">
    <location>
        <position position="193"/>
    </location>
    <ligand>
        <name>Fe cation</name>
        <dbReference type="ChEBI" id="CHEBI:24875"/>
        <label>1</label>
    </ligand>
</feature>
<gene>
    <name evidence="15" type="ORF">KP79_PYT05666</name>
</gene>
<reference evidence="15 16" key="1">
    <citation type="journal article" date="2017" name="Nat. Ecol. Evol.">
        <title>Scallop genome provides insights into evolution of bilaterian karyotype and development.</title>
        <authorList>
            <person name="Wang S."/>
            <person name="Zhang J."/>
            <person name="Jiao W."/>
            <person name="Li J."/>
            <person name="Xun X."/>
            <person name="Sun Y."/>
            <person name="Guo X."/>
            <person name="Huan P."/>
            <person name="Dong B."/>
            <person name="Zhang L."/>
            <person name="Hu X."/>
            <person name="Sun X."/>
            <person name="Wang J."/>
            <person name="Zhao C."/>
            <person name="Wang Y."/>
            <person name="Wang D."/>
            <person name="Huang X."/>
            <person name="Wang R."/>
            <person name="Lv J."/>
            <person name="Li Y."/>
            <person name="Zhang Z."/>
            <person name="Liu B."/>
            <person name="Lu W."/>
            <person name="Hui Y."/>
            <person name="Liang J."/>
            <person name="Zhou Z."/>
            <person name="Hou R."/>
            <person name="Li X."/>
            <person name="Liu Y."/>
            <person name="Li H."/>
            <person name="Ning X."/>
            <person name="Lin Y."/>
            <person name="Zhao L."/>
            <person name="Xing Q."/>
            <person name="Dou J."/>
            <person name="Li Y."/>
            <person name="Mao J."/>
            <person name="Guo H."/>
            <person name="Dou H."/>
            <person name="Li T."/>
            <person name="Mu C."/>
            <person name="Jiang W."/>
            <person name="Fu Q."/>
            <person name="Fu X."/>
            <person name="Miao Y."/>
            <person name="Liu J."/>
            <person name="Yu Q."/>
            <person name="Li R."/>
            <person name="Liao H."/>
            <person name="Li X."/>
            <person name="Kong Y."/>
            <person name="Jiang Z."/>
            <person name="Chourrout D."/>
            <person name="Li R."/>
            <person name="Bao Z."/>
        </authorList>
    </citation>
    <scope>NUCLEOTIDE SEQUENCE [LARGE SCALE GENOMIC DNA]</scope>
    <source>
        <strain evidence="15 16">PY_sf001</strain>
    </source>
</reference>
<dbReference type="STRING" id="6573.A0A210QT11"/>
<dbReference type="UniPathway" id="UPA00111">
    <property type="reaction ID" value="UER00527"/>
</dbReference>
<dbReference type="OrthoDB" id="5151075at2759"/>
<evidence type="ECO:0000313" key="15">
    <source>
        <dbReference type="EMBL" id="OWF51858.1"/>
    </source>
</evidence>
<feature type="binding site" evidence="13">
    <location>
        <position position="221"/>
    </location>
    <ligand>
        <name>Fe cation</name>
        <dbReference type="ChEBI" id="CHEBI:24875"/>
        <label>1</label>
    </ligand>
</feature>
<feature type="binding site" evidence="13">
    <location>
        <position position="122"/>
    </location>
    <ligand>
        <name>Fe cation</name>
        <dbReference type="ChEBI" id="CHEBI:24875"/>
        <label>1</label>
    </ligand>
</feature>
<feature type="binding site" evidence="13">
    <location>
        <position position="123"/>
    </location>
    <ligand>
        <name>Fe cation</name>
        <dbReference type="ChEBI" id="CHEBI:24875"/>
        <label>1</label>
    </ligand>
</feature>
<dbReference type="EMBL" id="NEDP02002059">
    <property type="protein sequence ID" value="OWF51858.1"/>
    <property type="molecule type" value="Genomic_DNA"/>
</dbReference>
<evidence type="ECO:0000256" key="8">
    <source>
        <dbReference type="ARBA" id="ARBA00023002"/>
    </source>
</evidence>
<dbReference type="GO" id="GO:0005506">
    <property type="term" value="F:iron ion binding"/>
    <property type="evidence" value="ECO:0007669"/>
    <property type="project" value="InterPro"/>
</dbReference>
<evidence type="ECO:0000256" key="14">
    <source>
        <dbReference type="RuleBase" id="RU367039"/>
    </source>
</evidence>
<dbReference type="GO" id="GO:0019310">
    <property type="term" value="P:inositol catabolic process"/>
    <property type="evidence" value="ECO:0007669"/>
    <property type="project" value="UniProtKB-UniRule"/>
</dbReference>
<dbReference type="Proteomes" id="UP000242188">
    <property type="component" value="Unassembled WGS sequence"/>
</dbReference>
<evidence type="ECO:0000256" key="13">
    <source>
        <dbReference type="PIRSR" id="PIRSR607828-2"/>
    </source>
</evidence>
<feature type="binding site" evidence="13">
    <location>
        <position position="97"/>
    </location>
    <ligand>
        <name>Fe cation</name>
        <dbReference type="ChEBI" id="CHEBI:24875"/>
        <label>1</label>
    </ligand>
</feature>
<evidence type="ECO:0000256" key="9">
    <source>
        <dbReference type="ARBA" id="ARBA00023004"/>
    </source>
</evidence>
<evidence type="ECO:0000256" key="7">
    <source>
        <dbReference type="ARBA" id="ARBA00022723"/>
    </source>
</evidence>
<evidence type="ECO:0000256" key="12">
    <source>
        <dbReference type="PIRSR" id="PIRSR607828-1"/>
    </source>
</evidence>
<evidence type="ECO:0000256" key="2">
    <source>
        <dbReference type="ARBA" id="ARBA00005167"/>
    </source>
</evidence>
<feature type="binding site" evidence="12">
    <location>
        <begin position="221"/>
        <end position="222"/>
    </location>
    <ligand>
        <name>substrate</name>
    </ligand>
</feature>
<feature type="binding site" evidence="12">
    <location>
        <position position="28"/>
    </location>
    <ligand>
        <name>substrate</name>
    </ligand>
</feature>
<accession>A0A210QT11</accession>
<feature type="binding site" evidence="12">
    <location>
        <begin position="140"/>
        <end position="141"/>
    </location>
    <ligand>
        <name>substrate</name>
    </ligand>
</feature>
<dbReference type="GO" id="GO:0050113">
    <property type="term" value="F:inositol oxygenase activity"/>
    <property type="evidence" value="ECO:0007669"/>
    <property type="project" value="UniProtKB-UniRule"/>
</dbReference>
<dbReference type="SUPFAM" id="SSF109604">
    <property type="entry name" value="HD-domain/PDEase-like"/>
    <property type="match status" value="1"/>
</dbReference>
<evidence type="ECO:0000256" key="6">
    <source>
        <dbReference type="ARBA" id="ARBA00022490"/>
    </source>
</evidence>
<keyword evidence="7 13" id="KW-0479">Metal-binding</keyword>
<dbReference type="PANTHER" id="PTHR12588:SF0">
    <property type="entry name" value="INOSITOL OXYGENASE"/>
    <property type="match status" value="1"/>
</dbReference>
<feature type="binding site" evidence="12">
    <location>
        <position position="126"/>
    </location>
    <ligand>
        <name>substrate</name>
    </ligand>
</feature>
<evidence type="ECO:0000313" key="16">
    <source>
        <dbReference type="Proteomes" id="UP000242188"/>
    </source>
</evidence>
<comment type="caution">
    <text evidence="15">The sequence shown here is derived from an EMBL/GenBank/DDBJ whole genome shotgun (WGS) entry which is preliminary data.</text>
</comment>
<protein>
    <recommendedName>
        <fullName evidence="5 14">Inositol oxygenase</fullName>
        <ecNumber evidence="4 14">1.13.99.1</ecNumber>
    </recommendedName>
    <alternativeName>
        <fullName evidence="10 14">Myo-inositol oxygenase</fullName>
    </alternativeName>
</protein>
<keyword evidence="8 14" id="KW-0560">Oxidoreductase</keyword>
<comment type="similarity">
    <text evidence="3 14">Belongs to the myo-inositol oxygenase family.</text>
</comment>
<comment type="cofactor">
    <cofactor evidence="13 14">
        <name>Fe cation</name>
        <dbReference type="ChEBI" id="CHEBI:24875"/>
    </cofactor>
    <text evidence="13 14">Binds 2 iron ions per subunit.</text>
</comment>
<comment type="pathway">
    <text evidence="2 14">Polyol metabolism; myo-inositol degradation into D-glucuronate; D-glucuronate from myo-inositol: step 1/1.</text>
</comment>
<evidence type="ECO:0000256" key="5">
    <source>
        <dbReference type="ARBA" id="ARBA00019269"/>
    </source>
</evidence>
<dbReference type="EC" id="1.13.99.1" evidence="4 14"/>
<comment type="catalytic activity">
    <reaction evidence="11 14">
        <text>myo-inositol + O2 = D-glucuronate + H2O + H(+)</text>
        <dbReference type="Rhea" id="RHEA:23696"/>
        <dbReference type="ChEBI" id="CHEBI:15377"/>
        <dbReference type="ChEBI" id="CHEBI:15378"/>
        <dbReference type="ChEBI" id="CHEBI:15379"/>
        <dbReference type="ChEBI" id="CHEBI:17268"/>
        <dbReference type="ChEBI" id="CHEBI:58720"/>
        <dbReference type="EC" id="1.13.99.1"/>
    </reaction>
</comment>
<evidence type="ECO:0000256" key="10">
    <source>
        <dbReference type="ARBA" id="ARBA00029668"/>
    </source>
</evidence>
<evidence type="ECO:0000256" key="1">
    <source>
        <dbReference type="ARBA" id="ARBA00004496"/>
    </source>
</evidence>
<evidence type="ECO:0000256" key="4">
    <source>
        <dbReference type="ARBA" id="ARBA00011919"/>
    </source>
</evidence>
<dbReference type="AlphaFoldDB" id="A0A210QT11"/>
<comment type="subcellular location">
    <subcellularLocation>
        <location evidence="1 14">Cytoplasm</location>
    </subcellularLocation>
</comment>
<proteinExistence type="inferred from homology"/>
<evidence type="ECO:0000256" key="3">
    <source>
        <dbReference type="ARBA" id="ARBA00005286"/>
    </source>
</evidence>
<sequence>MTSTEQKRIVLTDPSEYRPEYRDKASYRDFNIHTCPARVIDTYKSMHTFQTVEYVRGKIEHYCKFNHAEMTMMEALNSLDAFLDESDPDVDIPNSLHGYQTAEAIRRKHPDKDWFHVVGLIHDAGKVMAHWGEPQWSTVGDTFPVGCLPDDRIVFGRESFKDNPDMKDEKFNTRLGMYEENCGLDKVLMSWGHDEYLYRVLTSDLNTCRLPEEGLYMIRYHSFYPWHTSGAYGYLCNNKDEEMKDWINEFNKFDLYTKSAVTPNVDELQAYYSALMEKYIPGKVKW</sequence>
<evidence type="ECO:0000256" key="11">
    <source>
        <dbReference type="ARBA" id="ARBA00048271"/>
    </source>
</evidence>
<feature type="binding site" evidence="13">
    <location>
        <position position="254"/>
    </location>
    <ligand>
        <name>Fe cation</name>
        <dbReference type="ChEBI" id="CHEBI:24875"/>
        <label>1</label>
    </ligand>
</feature>
<dbReference type="Pfam" id="PF05153">
    <property type="entry name" value="MIOX"/>
    <property type="match status" value="1"/>
</dbReference>
<dbReference type="GO" id="GO:0005737">
    <property type="term" value="C:cytoplasm"/>
    <property type="evidence" value="ECO:0007669"/>
    <property type="project" value="UniProtKB-SubCell"/>
</dbReference>
<name>A0A210QT11_MIZYE</name>
<feature type="binding site" evidence="12">
    <location>
        <begin position="84"/>
        <end position="86"/>
    </location>
    <ligand>
        <name>substrate</name>
    </ligand>
</feature>
<dbReference type="PANTHER" id="PTHR12588">
    <property type="entry name" value="MYOINOSITOL OXYGENASE"/>
    <property type="match status" value="1"/>
</dbReference>
<organism evidence="15 16">
    <name type="scientific">Mizuhopecten yessoensis</name>
    <name type="common">Japanese scallop</name>
    <name type="synonym">Patinopecten yessoensis</name>
    <dbReference type="NCBI Taxonomy" id="6573"/>
    <lineage>
        <taxon>Eukaryota</taxon>
        <taxon>Metazoa</taxon>
        <taxon>Spiralia</taxon>
        <taxon>Lophotrochozoa</taxon>
        <taxon>Mollusca</taxon>
        <taxon>Bivalvia</taxon>
        <taxon>Autobranchia</taxon>
        <taxon>Pteriomorphia</taxon>
        <taxon>Pectinida</taxon>
        <taxon>Pectinoidea</taxon>
        <taxon>Pectinidae</taxon>
        <taxon>Mizuhopecten</taxon>
    </lineage>
</organism>